<evidence type="ECO:0000256" key="2">
    <source>
        <dbReference type="ARBA" id="ARBA00004653"/>
    </source>
</evidence>
<evidence type="ECO:0000256" key="3">
    <source>
        <dbReference type="ARBA" id="ARBA00008640"/>
    </source>
</evidence>
<feature type="transmembrane region" description="Helical" evidence="11">
    <location>
        <begin position="260"/>
        <end position="281"/>
    </location>
</feature>
<evidence type="ECO:0000313" key="13">
    <source>
        <dbReference type="EMBL" id="KAJ7334849.1"/>
    </source>
</evidence>
<evidence type="ECO:0000256" key="10">
    <source>
        <dbReference type="SAM" id="MobiDB-lite"/>
    </source>
</evidence>
<gene>
    <name evidence="13" type="ORF">DFH08DRAFT_1019470</name>
</gene>
<feature type="region of interest" description="Disordered" evidence="10">
    <location>
        <begin position="440"/>
        <end position="461"/>
    </location>
</feature>
<dbReference type="InterPro" id="IPR032816">
    <property type="entry name" value="VTT_dom"/>
</dbReference>
<sequence>MAMPYPAYGGQQQSYPPTFSSNNSFKHPADDMRGISRTPSPTPSEAKQMNESLFSWKQLTNWRFWIRKEWTKYYIILTVIMIITALISIYHHQIVHALTPVTKWLHDLKFGWLVPIGVLFVISFPPLFGHEIVAILCGLVWGLWIGFAIVCAGTFLGEVGNFYAFKWCCRARGEKMERTQIPYACLARCVRTGGFKIALIARFSAIPGHFTTAVFSTCGMNIFVFSIAAILSLPKQFITVYLGVILEASDAGTEDTKSKIISDSVLAATFLVTILAMWYIFHQMSLAKPLVIYERRKARQGKMQGVNLDLYANPNDSENSVGGYGGGNGGVDIPLTAKPSYGAGNGSTAGFGNGMEGAHPRYDYEQQQKQRQAAEWAAQRRQYEAAQRGRPGDGYATAYSPRGEAHEQHQQWDAQGRAVGYTPGPGGAVMYAPQPTRGFSGSEVVGASGSGGGAGRTPIQADSVYHAPGTAEVYAHGRAPAGREATSDEVGWDTQQMRQRSPPQQHQYTTSPPQQQPQRQYTGQQQQQQQQPQRQYTGQQQQQHVEPGTPTQAQYATYQVPPSAASTTLAYLRSPFDDPDPNHTHTLEPSNATFGGGHTAEPTDMSYHTAYGSEDSHDDLVPSAGARAASPPPPSYRTNVR</sequence>
<organism evidence="13 14">
    <name type="scientific">Mycena albidolilacea</name>
    <dbReference type="NCBI Taxonomy" id="1033008"/>
    <lineage>
        <taxon>Eukaryota</taxon>
        <taxon>Fungi</taxon>
        <taxon>Dikarya</taxon>
        <taxon>Basidiomycota</taxon>
        <taxon>Agaricomycotina</taxon>
        <taxon>Agaricomycetes</taxon>
        <taxon>Agaricomycetidae</taxon>
        <taxon>Agaricales</taxon>
        <taxon>Marasmiineae</taxon>
        <taxon>Mycenaceae</taxon>
        <taxon>Mycena</taxon>
    </lineage>
</organism>
<dbReference type="GO" id="GO:0000139">
    <property type="term" value="C:Golgi membrane"/>
    <property type="evidence" value="ECO:0007669"/>
    <property type="project" value="UniProtKB-SubCell"/>
</dbReference>
<dbReference type="PANTHER" id="PTHR47549:SF2">
    <property type="entry name" value="GOLGI APPARATUS MEMBRANE PROTEIN TVP38"/>
    <property type="match status" value="1"/>
</dbReference>
<evidence type="ECO:0000256" key="11">
    <source>
        <dbReference type="SAM" id="Phobius"/>
    </source>
</evidence>
<proteinExistence type="inferred from homology"/>
<feature type="domain" description="VTT" evidence="12">
    <location>
        <begin position="130"/>
        <end position="243"/>
    </location>
</feature>
<evidence type="ECO:0000313" key="14">
    <source>
        <dbReference type="Proteomes" id="UP001218218"/>
    </source>
</evidence>
<keyword evidence="7 11" id="KW-1133">Transmembrane helix</keyword>
<dbReference type="EMBL" id="JARIHO010000032">
    <property type="protein sequence ID" value="KAJ7334849.1"/>
    <property type="molecule type" value="Genomic_DNA"/>
</dbReference>
<name>A0AAD7EKT7_9AGAR</name>
<evidence type="ECO:0000256" key="4">
    <source>
        <dbReference type="ARBA" id="ARBA00013533"/>
    </source>
</evidence>
<dbReference type="InterPro" id="IPR051076">
    <property type="entry name" value="Golgi_membrane_TVP38/TMEM64"/>
</dbReference>
<evidence type="ECO:0000259" key="12">
    <source>
        <dbReference type="Pfam" id="PF09335"/>
    </source>
</evidence>
<comment type="function">
    <text evidence="1">Golgi membrane protein involved in vesicular trafficking and spindle migration.</text>
</comment>
<keyword evidence="6 11" id="KW-0812">Transmembrane</keyword>
<feature type="region of interest" description="Disordered" evidence="10">
    <location>
        <begin position="480"/>
        <end position="641"/>
    </location>
</feature>
<keyword evidence="14" id="KW-1185">Reference proteome</keyword>
<accession>A0AAD7EKT7</accession>
<feature type="transmembrane region" description="Helical" evidence="11">
    <location>
        <begin position="73"/>
        <end position="90"/>
    </location>
</feature>
<dbReference type="Pfam" id="PF09335">
    <property type="entry name" value="VTT_dom"/>
    <property type="match status" value="1"/>
</dbReference>
<evidence type="ECO:0000256" key="6">
    <source>
        <dbReference type="ARBA" id="ARBA00022692"/>
    </source>
</evidence>
<dbReference type="PANTHER" id="PTHR47549">
    <property type="entry name" value="GOLGI APPARATUS MEMBRANE PROTEIN TVP38-RELATED"/>
    <property type="match status" value="1"/>
</dbReference>
<protein>
    <recommendedName>
        <fullName evidence="4">Golgi apparatus membrane protein TVP38</fullName>
    </recommendedName>
    <alternativeName>
        <fullName evidence="5">Golgi apparatus membrane protein tvp38</fullName>
    </alternativeName>
</protein>
<dbReference type="AlphaFoldDB" id="A0AAD7EKT7"/>
<evidence type="ECO:0000256" key="1">
    <source>
        <dbReference type="ARBA" id="ARBA00002978"/>
    </source>
</evidence>
<keyword evidence="9 11" id="KW-0472">Membrane</keyword>
<feature type="transmembrane region" description="Helical" evidence="11">
    <location>
        <begin position="222"/>
        <end position="248"/>
    </location>
</feature>
<feature type="region of interest" description="Disordered" evidence="10">
    <location>
        <begin position="1"/>
        <end position="20"/>
    </location>
</feature>
<feature type="compositionally biased region" description="Polar residues" evidence="10">
    <location>
        <begin position="10"/>
        <end position="20"/>
    </location>
</feature>
<keyword evidence="8" id="KW-0333">Golgi apparatus</keyword>
<comment type="subcellular location">
    <subcellularLocation>
        <location evidence="2">Golgi apparatus membrane</location>
        <topology evidence="2">Multi-pass membrane protein</topology>
    </subcellularLocation>
</comment>
<comment type="similarity">
    <text evidence="3">Belongs to the TVP38/TMEM64 family.</text>
</comment>
<evidence type="ECO:0000256" key="5">
    <source>
        <dbReference type="ARBA" id="ARBA00020673"/>
    </source>
</evidence>
<dbReference type="Proteomes" id="UP001218218">
    <property type="component" value="Unassembled WGS sequence"/>
</dbReference>
<evidence type="ECO:0000256" key="8">
    <source>
        <dbReference type="ARBA" id="ARBA00023034"/>
    </source>
</evidence>
<feature type="transmembrane region" description="Helical" evidence="11">
    <location>
        <begin position="110"/>
        <end position="128"/>
    </location>
</feature>
<evidence type="ECO:0000256" key="9">
    <source>
        <dbReference type="ARBA" id="ARBA00023136"/>
    </source>
</evidence>
<comment type="caution">
    <text evidence="13">The sequence shown here is derived from an EMBL/GenBank/DDBJ whole genome shotgun (WGS) entry which is preliminary data.</text>
</comment>
<feature type="transmembrane region" description="Helical" evidence="11">
    <location>
        <begin position="135"/>
        <end position="156"/>
    </location>
</feature>
<feature type="compositionally biased region" description="Low complexity" evidence="10">
    <location>
        <begin position="501"/>
        <end position="544"/>
    </location>
</feature>
<reference evidence="13" key="1">
    <citation type="submission" date="2023-03" db="EMBL/GenBank/DDBJ databases">
        <title>Massive genome expansion in bonnet fungi (Mycena s.s.) driven by repeated elements and novel gene families across ecological guilds.</title>
        <authorList>
            <consortium name="Lawrence Berkeley National Laboratory"/>
            <person name="Harder C.B."/>
            <person name="Miyauchi S."/>
            <person name="Viragh M."/>
            <person name="Kuo A."/>
            <person name="Thoen E."/>
            <person name="Andreopoulos B."/>
            <person name="Lu D."/>
            <person name="Skrede I."/>
            <person name="Drula E."/>
            <person name="Henrissat B."/>
            <person name="Morin E."/>
            <person name="Kohler A."/>
            <person name="Barry K."/>
            <person name="LaButti K."/>
            <person name="Morin E."/>
            <person name="Salamov A."/>
            <person name="Lipzen A."/>
            <person name="Mereny Z."/>
            <person name="Hegedus B."/>
            <person name="Baldrian P."/>
            <person name="Stursova M."/>
            <person name="Weitz H."/>
            <person name="Taylor A."/>
            <person name="Grigoriev I.V."/>
            <person name="Nagy L.G."/>
            <person name="Martin F."/>
            <person name="Kauserud H."/>
        </authorList>
    </citation>
    <scope>NUCLEOTIDE SEQUENCE</scope>
    <source>
        <strain evidence="13">CBHHK002</strain>
    </source>
</reference>
<evidence type="ECO:0000256" key="7">
    <source>
        <dbReference type="ARBA" id="ARBA00022989"/>
    </source>
</evidence>